<comment type="subcellular location">
    <subcellularLocation>
        <location evidence="1 8">Cell membrane</location>
        <topology evidence="1 8">Multi-pass membrane protein</topology>
    </subcellularLocation>
</comment>
<evidence type="ECO:0000256" key="8">
    <source>
        <dbReference type="RuleBase" id="RU363032"/>
    </source>
</evidence>
<dbReference type="AlphaFoldDB" id="A0A344TYL5"/>
<evidence type="ECO:0000256" key="2">
    <source>
        <dbReference type="ARBA" id="ARBA00022448"/>
    </source>
</evidence>
<keyword evidence="7 8" id="KW-0472">Membrane</keyword>
<organism evidence="10 11">
    <name type="scientific">Streptomyces globosus</name>
    <dbReference type="NCBI Taxonomy" id="68209"/>
    <lineage>
        <taxon>Bacteria</taxon>
        <taxon>Bacillati</taxon>
        <taxon>Actinomycetota</taxon>
        <taxon>Actinomycetes</taxon>
        <taxon>Kitasatosporales</taxon>
        <taxon>Streptomycetaceae</taxon>
        <taxon>Streptomyces</taxon>
    </lineage>
</organism>
<evidence type="ECO:0000256" key="6">
    <source>
        <dbReference type="ARBA" id="ARBA00022989"/>
    </source>
</evidence>
<evidence type="ECO:0000313" key="11">
    <source>
        <dbReference type="Proteomes" id="UP000252004"/>
    </source>
</evidence>
<comment type="similarity">
    <text evidence="8">Belongs to the binding-protein-dependent transport system permease family.</text>
</comment>
<dbReference type="NCBIfam" id="TIGR01726">
    <property type="entry name" value="HEQRo_perm_3TM"/>
    <property type="match status" value="1"/>
</dbReference>
<dbReference type="GO" id="GO:0022857">
    <property type="term" value="F:transmembrane transporter activity"/>
    <property type="evidence" value="ECO:0007669"/>
    <property type="project" value="InterPro"/>
</dbReference>
<dbReference type="GO" id="GO:0006865">
    <property type="term" value="P:amino acid transport"/>
    <property type="evidence" value="ECO:0007669"/>
    <property type="project" value="UniProtKB-KW"/>
</dbReference>
<dbReference type="CDD" id="cd06261">
    <property type="entry name" value="TM_PBP2"/>
    <property type="match status" value="1"/>
</dbReference>
<evidence type="ECO:0000256" key="7">
    <source>
        <dbReference type="ARBA" id="ARBA00023136"/>
    </source>
</evidence>
<dbReference type="RefSeq" id="WP_114054915.1">
    <property type="nucleotide sequence ID" value="NZ_CP030862.1"/>
</dbReference>
<dbReference type="InterPro" id="IPR014341">
    <property type="entry name" value="Ectoine_EhuD"/>
</dbReference>
<evidence type="ECO:0000256" key="4">
    <source>
        <dbReference type="ARBA" id="ARBA00022692"/>
    </source>
</evidence>
<protein>
    <submittedName>
        <fullName evidence="10">Ectoine/hydroxyectoine ABC transporter permease subunit EhuD</fullName>
    </submittedName>
</protein>
<dbReference type="InterPro" id="IPR000515">
    <property type="entry name" value="MetI-like"/>
</dbReference>
<dbReference type="InterPro" id="IPR043429">
    <property type="entry name" value="ArtM/GltK/GlnP/TcyL/YhdX-like"/>
</dbReference>
<keyword evidence="6 8" id="KW-1133">Transmembrane helix</keyword>
<evidence type="ECO:0000256" key="5">
    <source>
        <dbReference type="ARBA" id="ARBA00022970"/>
    </source>
</evidence>
<gene>
    <name evidence="10" type="primary">ehuD</name>
    <name evidence="10" type="ORF">C0216_09910</name>
</gene>
<dbReference type="PANTHER" id="PTHR30614">
    <property type="entry name" value="MEMBRANE COMPONENT OF AMINO ACID ABC TRANSPORTER"/>
    <property type="match status" value="1"/>
</dbReference>
<feature type="transmembrane region" description="Helical" evidence="8">
    <location>
        <begin position="20"/>
        <end position="43"/>
    </location>
</feature>
<dbReference type="InterPro" id="IPR035906">
    <property type="entry name" value="MetI-like_sf"/>
</dbReference>
<dbReference type="Pfam" id="PF00528">
    <property type="entry name" value="BPD_transp_1"/>
    <property type="match status" value="1"/>
</dbReference>
<feature type="transmembrane region" description="Helical" evidence="8">
    <location>
        <begin position="183"/>
        <end position="202"/>
    </location>
</feature>
<dbReference type="PANTHER" id="PTHR30614:SF0">
    <property type="entry name" value="L-CYSTINE TRANSPORT SYSTEM PERMEASE PROTEIN TCYL"/>
    <property type="match status" value="1"/>
</dbReference>
<name>A0A344TYL5_9ACTN</name>
<evidence type="ECO:0000256" key="3">
    <source>
        <dbReference type="ARBA" id="ARBA00022475"/>
    </source>
</evidence>
<dbReference type="Gene3D" id="1.10.3720.10">
    <property type="entry name" value="MetI-like"/>
    <property type="match status" value="1"/>
</dbReference>
<dbReference type="SUPFAM" id="SSF161098">
    <property type="entry name" value="MetI-like"/>
    <property type="match status" value="1"/>
</dbReference>
<dbReference type="PROSITE" id="PS50928">
    <property type="entry name" value="ABC_TM1"/>
    <property type="match status" value="1"/>
</dbReference>
<accession>A0A344TYL5</accession>
<dbReference type="KEGG" id="sgz:C0216_09910"/>
<reference evidence="10 11" key="1">
    <citation type="submission" date="2018-01" db="EMBL/GenBank/DDBJ databases">
        <title>Draft genome Sequence of streptomyces globosus LZH-48.</title>
        <authorList>
            <person name="Ran K."/>
            <person name="Li Z."/>
            <person name="Wei S."/>
            <person name="Dong R."/>
        </authorList>
    </citation>
    <scope>NUCLEOTIDE SEQUENCE [LARGE SCALE GENOMIC DNA]</scope>
    <source>
        <strain evidence="10 11">LZH-48</strain>
    </source>
</reference>
<keyword evidence="4 8" id="KW-0812">Transmembrane</keyword>
<dbReference type="NCBIfam" id="TIGR03003">
    <property type="entry name" value="ectoine_ehuD"/>
    <property type="match status" value="1"/>
</dbReference>
<feature type="domain" description="ABC transmembrane type-1" evidence="9">
    <location>
        <begin position="18"/>
        <end position="202"/>
    </location>
</feature>
<keyword evidence="3" id="KW-1003">Cell membrane</keyword>
<evidence type="ECO:0000259" key="9">
    <source>
        <dbReference type="PROSITE" id="PS50928"/>
    </source>
</evidence>
<dbReference type="Proteomes" id="UP000252004">
    <property type="component" value="Chromosome"/>
</dbReference>
<evidence type="ECO:0000256" key="1">
    <source>
        <dbReference type="ARBA" id="ARBA00004651"/>
    </source>
</evidence>
<keyword evidence="11" id="KW-1185">Reference proteome</keyword>
<keyword evidence="2 8" id="KW-0813">Transport</keyword>
<proteinExistence type="inferred from homology"/>
<keyword evidence="5" id="KW-0029">Amino-acid transport</keyword>
<dbReference type="InterPro" id="IPR010065">
    <property type="entry name" value="AA_ABC_transptr_permease_3TM"/>
</dbReference>
<evidence type="ECO:0000313" key="10">
    <source>
        <dbReference type="EMBL" id="AXE23736.1"/>
    </source>
</evidence>
<dbReference type="OrthoDB" id="9814902at2"/>
<sequence length="211" mass="22926">MWSWETARDGLPAVLQGFGLTLTATALGSVLALLLGLAVALLLRARTRWITLPVAAATGFIRSTPLLVQLFAVWVLVPGGDALTLGTAVLGVHYAAYTAQVYRAGIDSVPRGQWEACVALSLPRRRVWRAVVIPQAVRNVLPSLGNYVISMFKETPYLAVIAVPEMVHRANEYGSTHFAYLEAYTTAAVVFLLASCPTALLMRRLEKRLAH</sequence>
<dbReference type="GO" id="GO:0043190">
    <property type="term" value="C:ATP-binding cassette (ABC) transporter complex"/>
    <property type="evidence" value="ECO:0007669"/>
    <property type="project" value="InterPro"/>
</dbReference>
<dbReference type="EMBL" id="CP030862">
    <property type="protein sequence ID" value="AXE23736.1"/>
    <property type="molecule type" value="Genomic_DNA"/>
</dbReference>